<proteinExistence type="inferred from homology"/>
<protein>
    <recommendedName>
        <fullName evidence="2">Rab proteins geranylgeranyltransferase</fullName>
    </recommendedName>
</protein>
<dbReference type="SUPFAM" id="SSF54373">
    <property type="entry name" value="FAD-linked reductases, C-terminal domain"/>
    <property type="match status" value="1"/>
</dbReference>
<sequence>METLDKTEWDVLLVGTGLQQSLLALALSRSGKKILHVDENDYYGGSEAAFSLTEAEEWAQKANGDASAAAFTHASISKPDHTGSTPAAPSLSHARKYNLDLSPQLIYARSTLLQYLVSSKVFRQLEFLAVGSWWVYTPASQGSLSSDAASSDEETAPRGRLLKVPSGREDVFQDQVLDFKTKRALMKFLRFISEYEEQGDVWKEHRSRSFPSFLSEQFKVPVGLQAPLLALTLSPTVSEEVTVEFALPRIARHLRSIGVFGAGFGAVIPKWGGMSEITQVACRASAVGGSVYVLGKGVSSVQSPETEGAERTTVLLKGGKSVTTKWLVEEGSDNTPTPSRLSRSITIISSPLTPLFPPLAEDAPSPASAVVVFPSGSLSGGDTRPDNQSPPVHVFIHSSDTEECPKGHSVLYASIALDSDAGFQLLEQAVTALLSAVDVTPQPTILWSARYIQQGLTGAVVDPTAHGGHRVQFPPPSLDLAFDDAVLDHVQEAWRKIMGDDAGEFLVFEDREAYADEDE</sequence>
<name>A0A6A6SPI9_9PLEO</name>
<dbReference type="InterPro" id="IPR018203">
    <property type="entry name" value="GDP_dissociation_inhibitor"/>
</dbReference>
<dbReference type="PIRSF" id="PIRSF037514">
    <property type="entry name" value="Rab_ger_ger_transf_A_fun"/>
    <property type="match status" value="1"/>
</dbReference>
<evidence type="ECO:0000313" key="4">
    <source>
        <dbReference type="Proteomes" id="UP000799324"/>
    </source>
</evidence>
<dbReference type="PRINTS" id="PR00891">
    <property type="entry name" value="RABGDIREP"/>
</dbReference>
<evidence type="ECO:0000256" key="1">
    <source>
        <dbReference type="ARBA" id="ARBA00005593"/>
    </source>
</evidence>
<dbReference type="GO" id="GO:0005829">
    <property type="term" value="C:cytosol"/>
    <property type="evidence" value="ECO:0007669"/>
    <property type="project" value="TreeGrafter"/>
</dbReference>
<evidence type="ECO:0000313" key="3">
    <source>
        <dbReference type="EMBL" id="KAF2648533.1"/>
    </source>
</evidence>
<dbReference type="InterPro" id="IPR036188">
    <property type="entry name" value="FAD/NAD-bd_sf"/>
</dbReference>
<keyword evidence="4" id="KW-1185">Reference proteome</keyword>
<dbReference type="InterPro" id="IPR017230">
    <property type="entry name" value="Mrs6"/>
</dbReference>
<dbReference type="EMBL" id="MU004533">
    <property type="protein sequence ID" value="KAF2648533.1"/>
    <property type="molecule type" value="Genomic_DNA"/>
</dbReference>
<dbReference type="GO" id="GO:0016192">
    <property type="term" value="P:vesicle-mediated transport"/>
    <property type="evidence" value="ECO:0007669"/>
    <property type="project" value="TreeGrafter"/>
</dbReference>
<dbReference type="Gene3D" id="3.50.50.60">
    <property type="entry name" value="FAD/NAD(P)-binding domain"/>
    <property type="match status" value="1"/>
</dbReference>
<comment type="similarity">
    <text evidence="1 2">Belongs to the Rab GDI family.</text>
</comment>
<dbReference type="Pfam" id="PF00996">
    <property type="entry name" value="GDI"/>
    <property type="match status" value="1"/>
</dbReference>
<dbReference type="GO" id="GO:0007264">
    <property type="term" value="P:small GTPase-mediated signal transduction"/>
    <property type="evidence" value="ECO:0007669"/>
    <property type="project" value="UniProtKB-UniRule"/>
</dbReference>
<evidence type="ECO:0000256" key="2">
    <source>
        <dbReference type="PIRNR" id="PIRNR037514"/>
    </source>
</evidence>
<dbReference type="AlphaFoldDB" id="A0A6A6SPI9"/>
<dbReference type="SUPFAM" id="SSF51905">
    <property type="entry name" value="FAD/NAD(P)-binding domain"/>
    <property type="match status" value="1"/>
</dbReference>
<dbReference type="Proteomes" id="UP000799324">
    <property type="component" value="Unassembled WGS sequence"/>
</dbReference>
<dbReference type="Gene3D" id="3.30.519.10">
    <property type="entry name" value="Guanine Nucleotide Dissociation Inhibitor, domain 2"/>
    <property type="match status" value="1"/>
</dbReference>
<dbReference type="OrthoDB" id="1923006at2759"/>
<organism evidence="3 4">
    <name type="scientific">Lophiostoma macrostomum CBS 122681</name>
    <dbReference type="NCBI Taxonomy" id="1314788"/>
    <lineage>
        <taxon>Eukaryota</taxon>
        <taxon>Fungi</taxon>
        <taxon>Dikarya</taxon>
        <taxon>Ascomycota</taxon>
        <taxon>Pezizomycotina</taxon>
        <taxon>Dothideomycetes</taxon>
        <taxon>Pleosporomycetidae</taxon>
        <taxon>Pleosporales</taxon>
        <taxon>Lophiostomataceae</taxon>
        <taxon>Lophiostoma</taxon>
    </lineage>
</organism>
<dbReference type="GO" id="GO:0005968">
    <property type="term" value="C:Rab-protein geranylgeranyltransferase complex"/>
    <property type="evidence" value="ECO:0007669"/>
    <property type="project" value="TreeGrafter"/>
</dbReference>
<dbReference type="PANTHER" id="PTHR11787:SF4">
    <property type="entry name" value="CHM, RAB ESCORT PROTEIN 1"/>
    <property type="match status" value="1"/>
</dbReference>
<dbReference type="GO" id="GO:0005092">
    <property type="term" value="F:GDP-dissociation inhibitor activity"/>
    <property type="evidence" value="ECO:0007669"/>
    <property type="project" value="UniProtKB-UniRule"/>
</dbReference>
<dbReference type="Gene3D" id="1.10.405.10">
    <property type="entry name" value="Guanine Nucleotide Dissociation Inhibitor, domain 1"/>
    <property type="match status" value="1"/>
</dbReference>
<reference evidence="3" key="1">
    <citation type="journal article" date="2020" name="Stud. Mycol.">
        <title>101 Dothideomycetes genomes: a test case for predicting lifestyles and emergence of pathogens.</title>
        <authorList>
            <person name="Haridas S."/>
            <person name="Albert R."/>
            <person name="Binder M."/>
            <person name="Bloem J."/>
            <person name="Labutti K."/>
            <person name="Salamov A."/>
            <person name="Andreopoulos B."/>
            <person name="Baker S."/>
            <person name="Barry K."/>
            <person name="Bills G."/>
            <person name="Bluhm B."/>
            <person name="Cannon C."/>
            <person name="Castanera R."/>
            <person name="Culley D."/>
            <person name="Daum C."/>
            <person name="Ezra D."/>
            <person name="Gonzalez J."/>
            <person name="Henrissat B."/>
            <person name="Kuo A."/>
            <person name="Liang C."/>
            <person name="Lipzen A."/>
            <person name="Lutzoni F."/>
            <person name="Magnuson J."/>
            <person name="Mondo S."/>
            <person name="Nolan M."/>
            <person name="Ohm R."/>
            <person name="Pangilinan J."/>
            <person name="Park H.-J."/>
            <person name="Ramirez L."/>
            <person name="Alfaro M."/>
            <person name="Sun H."/>
            <person name="Tritt A."/>
            <person name="Yoshinaga Y."/>
            <person name="Zwiers L.-H."/>
            <person name="Turgeon B."/>
            <person name="Goodwin S."/>
            <person name="Spatafora J."/>
            <person name="Crous P."/>
            <person name="Grigoriev I."/>
        </authorList>
    </citation>
    <scope>NUCLEOTIDE SEQUENCE</scope>
    <source>
        <strain evidence="3">CBS 122681</strain>
    </source>
</reference>
<dbReference type="GO" id="GO:0005634">
    <property type="term" value="C:nucleus"/>
    <property type="evidence" value="ECO:0007669"/>
    <property type="project" value="TreeGrafter"/>
</dbReference>
<accession>A0A6A6SPI9</accession>
<dbReference type="PANTHER" id="PTHR11787">
    <property type="entry name" value="RAB GDP-DISSOCIATION INHIBITOR"/>
    <property type="match status" value="1"/>
</dbReference>
<gene>
    <name evidence="3" type="ORF">K491DRAFT_612584</name>
</gene>